<dbReference type="Pfam" id="PF13439">
    <property type="entry name" value="Glyco_transf_4"/>
    <property type="match status" value="1"/>
</dbReference>
<organism evidence="3 4">
    <name type="scientific">Leptospira noumeaensis</name>
    <dbReference type="NCBI Taxonomy" id="2484964"/>
    <lineage>
        <taxon>Bacteria</taxon>
        <taxon>Pseudomonadati</taxon>
        <taxon>Spirochaetota</taxon>
        <taxon>Spirochaetia</taxon>
        <taxon>Leptospirales</taxon>
        <taxon>Leptospiraceae</taxon>
        <taxon>Leptospira</taxon>
    </lineage>
</organism>
<protein>
    <submittedName>
        <fullName evidence="3">Glycosyltransferase family 1 protein</fullName>
    </submittedName>
</protein>
<name>A0A4R9I017_9LEPT</name>
<feature type="domain" description="Glycosyl transferase family 1" evidence="1">
    <location>
        <begin position="184"/>
        <end position="325"/>
    </location>
</feature>
<dbReference type="RefSeq" id="WP_135602973.1">
    <property type="nucleotide sequence ID" value="NZ_RQFK01000033.1"/>
</dbReference>
<keyword evidence="4" id="KW-1185">Reference proteome</keyword>
<dbReference type="InterPro" id="IPR028098">
    <property type="entry name" value="Glyco_trans_4-like_N"/>
</dbReference>
<evidence type="ECO:0000313" key="4">
    <source>
        <dbReference type="Proteomes" id="UP000298009"/>
    </source>
</evidence>
<reference evidence="3" key="1">
    <citation type="journal article" date="2019" name="PLoS Negl. Trop. Dis.">
        <title>Revisiting the worldwide diversity of Leptospira species in the environment.</title>
        <authorList>
            <person name="Vincent A.T."/>
            <person name="Schiettekatte O."/>
            <person name="Bourhy P."/>
            <person name="Veyrier F.J."/>
            <person name="Picardeau M."/>
        </authorList>
    </citation>
    <scope>NUCLEOTIDE SEQUENCE [LARGE SCALE GENOMIC DNA]</scope>
    <source>
        <strain evidence="3">201800287</strain>
    </source>
</reference>
<evidence type="ECO:0000259" key="1">
    <source>
        <dbReference type="Pfam" id="PF00534"/>
    </source>
</evidence>
<dbReference type="PANTHER" id="PTHR12526">
    <property type="entry name" value="GLYCOSYLTRANSFERASE"/>
    <property type="match status" value="1"/>
</dbReference>
<evidence type="ECO:0000313" key="3">
    <source>
        <dbReference type="EMBL" id="TGK78442.1"/>
    </source>
</evidence>
<keyword evidence="3" id="KW-0808">Transferase</keyword>
<dbReference type="Gene3D" id="3.40.50.2000">
    <property type="entry name" value="Glycogen Phosphorylase B"/>
    <property type="match status" value="2"/>
</dbReference>
<sequence>MNEVRVLLLSPLPPPSGGDSTWTVMYLENAPKLGIAVSLVNTSLIGQRSESAGYTYSLFDELKRAFSIWINLLKILIQWKKTNIVHFNSNCSPKGLVRDYLSVLLIKLFSIPIVFHCHCNVPDQLRESKVGFYFLKNIIKLVDRVIVLNSRSRNFISANFQFASDIVPNFINLDLVGLKRNRVLKKLKKITFTGHIRRTKGILEILKVAKAFPQLIFYLIGPMTENLEAEESIGSNVKLLGSMEHDQVLDFLRESDLFVFPSHTEGFSVSMLEAMATGLPVVATDVGANADMIESKGGIIIPANDVFALKKAIERMKDVNLRKKMSIFNIAKVKNNYTSEIVLNKYLNIYKLLV</sequence>
<dbReference type="OrthoDB" id="9806653at2"/>
<dbReference type="PANTHER" id="PTHR12526:SF630">
    <property type="entry name" value="GLYCOSYLTRANSFERASE"/>
    <property type="match status" value="1"/>
</dbReference>
<dbReference type="SUPFAM" id="SSF53756">
    <property type="entry name" value="UDP-Glycosyltransferase/glycogen phosphorylase"/>
    <property type="match status" value="1"/>
</dbReference>
<accession>A0A4R9I017</accession>
<dbReference type="AlphaFoldDB" id="A0A4R9I017"/>
<dbReference type="GO" id="GO:0016757">
    <property type="term" value="F:glycosyltransferase activity"/>
    <property type="evidence" value="ECO:0007669"/>
    <property type="project" value="InterPro"/>
</dbReference>
<comment type="caution">
    <text evidence="3">The sequence shown here is derived from an EMBL/GenBank/DDBJ whole genome shotgun (WGS) entry which is preliminary data.</text>
</comment>
<dbReference type="Proteomes" id="UP000298009">
    <property type="component" value="Unassembled WGS sequence"/>
</dbReference>
<proteinExistence type="predicted"/>
<gene>
    <name evidence="3" type="ORF">EHQ24_18000</name>
</gene>
<dbReference type="Pfam" id="PF00534">
    <property type="entry name" value="Glycos_transf_1"/>
    <property type="match status" value="1"/>
</dbReference>
<dbReference type="EMBL" id="RQFK01000033">
    <property type="protein sequence ID" value="TGK78442.1"/>
    <property type="molecule type" value="Genomic_DNA"/>
</dbReference>
<dbReference type="InterPro" id="IPR001296">
    <property type="entry name" value="Glyco_trans_1"/>
</dbReference>
<evidence type="ECO:0000259" key="2">
    <source>
        <dbReference type="Pfam" id="PF13439"/>
    </source>
</evidence>
<feature type="domain" description="Glycosyltransferase subfamily 4-like N-terminal" evidence="2">
    <location>
        <begin position="20"/>
        <end position="174"/>
    </location>
</feature>
<dbReference type="CDD" id="cd03801">
    <property type="entry name" value="GT4_PimA-like"/>
    <property type="match status" value="1"/>
</dbReference>